<comment type="caution">
    <text evidence="2">The sequence shown here is derived from an EMBL/GenBank/DDBJ whole genome shotgun (WGS) entry which is preliminary data.</text>
</comment>
<feature type="compositionally biased region" description="Polar residues" evidence="1">
    <location>
        <begin position="334"/>
        <end position="346"/>
    </location>
</feature>
<name>A0A2H6LQY1_9NOSO</name>
<organism evidence="2 3">
    <name type="scientific">Nostoc cycadae WK-1</name>
    <dbReference type="NCBI Taxonomy" id="1861711"/>
    <lineage>
        <taxon>Bacteria</taxon>
        <taxon>Bacillati</taxon>
        <taxon>Cyanobacteriota</taxon>
        <taxon>Cyanophyceae</taxon>
        <taxon>Nostocales</taxon>
        <taxon>Nostocaceae</taxon>
        <taxon>Nostoc</taxon>
    </lineage>
</organism>
<evidence type="ECO:0000313" key="2">
    <source>
        <dbReference type="EMBL" id="GBE95619.1"/>
    </source>
</evidence>
<gene>
    <name evidence="2" type="ORF">NCWK1_5407</name>
</gene>
<dbReference type="RefSeq" id="WP_422730894.1">
    <property type="nucleotide sequence ID" value="NZ_DF978453.1"/>
</dbReference>
<accession>A0A2H6LQY1</accession>
<evidence type="ECO:0000313" key="3">
    <source>
        <dbReference type="Proteomes" id="UP000236527"/>
    </source>
</evidence>
<sequence length="1168" mass="128094">MEHWQFLIQKQGDRSWHTLESPNIQILEGRYRVLARSDLPNTDVEVRVTHSSTQEVPPKRRIQKQSRRTTSEGLMAVIPFTLLKPGIWELRCSGDLMSDIFGKSWQQSVYLQVLSTLADGEIDKLAGGGNLESNSQEFFMVPLPYTQNFDEPDSSVGKQPISLGSESHTQSNLVTNELSAEIASIASDDTVLTTAEEFPASDSVISEETLPTSDRIPTTTEEFPASDAVISGEALPTSDRIQTITEEISVTDSVISGEALPTSDRIQTITEEISVTDSVISEETLPTSDRIPTTTEEFPATDSVISEEALPTSDRIQTATEEIPATDAVVSEETLPTSDHIPTTTEEFPASDSVISEEALPTSDRIQTATEEITDSELSVEETVVTDKHTLSVVREETPYSSLVISQLSAEKYEDGMIDQPVNPVWLKGETAEQILQSLIDQALPTSLLEDEQLEEVETIQPVPPLRLTLEQENYVARWGQGLSINAYVELQTQPNLEDEPQYSTTFHALEVKIELRSPLSSGILAQVRQPLADNLLPFTINSAINIPIDCESKLLLGELSLYGAISDFDDVILLASRSFTITADVTELLAMAAVTKSSQQNFLDNSSVVGVSPPNQEPETSVSLGLELFNLVKTSLTQPQTILPSPNQPLPEQINLFSLKKSGDLRSPQLPQLPKFPENQTSAIAINDDLTEVTAEGKEEIESQDNALLSQTTIPLAPINLEQLSIRTRPGWMLGNIFPYLKRLKSVPVETTEETNNLLDVSEPLIAEDSLADVSEPLIAEDSLADVSEPLIAEDSQLVEPAITADENLDVDDSVLETSVSTNSELFAVSMLQMAVTPSLEFSDDSISEPAAPLSSELIAEVNPYSSPLIRKWMQSQGYVVPELPPVPEQNHQIEVVEPEIAPVEEEAIESDLFIPSVDVQLSSNLDTDLENLDGESEENIEEQSSLGTSELQDDTGTSIITEESEELNISAEVETENIPQELSTYSLPLTQLPLTQKIKIPRAWLGQEIVVDDTYSDPEEDFAGEQKQQSISAVSNSLPVDGEMLEALPTPQLYIPEGELIAGQSVRVRVELPEVPPQVVVKLWIEDCQTRGLLDGPHLLKDLLPKALGGVEVMTQINIPFGCVEIRLEAIAFHPSTQQESHKATTVRTVIPPDLPNYQLDELLGL</sequence>
<feature type="compositionally biased region" description="Polar residues" evidence="1">
    <location>
        <begin position="944"/>
        <end position="956"/>
    </location>
</feature>
<proteinExistence type="predicted"/>
<keyword evidence="3" id="KW-1185">Reference proteome</keyword>
<evidence type="ECO:0000256" key="1">
    <source>
        <dbReference type="SAM" id="MobiDB-lite"/>
    </source>
</evidence>
<dbReference type="AlphaFoldDB" id="A0A2H6LQY1"/>
<reference evidence="3" key="1">
    <citation type="journal article" date="2018" name="Genome Announc.">
        <title>Draft Genome Sequence of the Nitrogen-Fixing and Hormogonia-Inducing Cyanobacterium Nostoc cycadae Strain WK-1, Isolated from the Coralloid Roots of Cycas revoluta.</title>
        <authorList>
            <person name="Kanesaki Y."/>
            <person name="Hirose M."/>
            <person name="Hirose Y."/>
            <person name="Fujisawa T."/>
            <person name="Nakamura Y."/>
            <person name="Watanabe S."/>
            <person name="Matsunaga S."/>
            <person name="Uchida H."/>
            <person name="Murakami A."/>
        </authorList>
    </citation>
    <scope>NUCLEOTIDE SEQUENCE [LARGE SCALE GENOMIC DNA]</scope>
    <source>
        <strain evidence="3">WK-1</strain>
    </source>
</reference>
<dbReference type="Proteomes" id="UP000236527">
    <property type="component" value="Unassembled WGS sequence"/>
</dbReference>
<feature type="region of interest" description="Disordered" evidence="1">
    <location>
        <begin position="330"/>
        <end position="363"/>
    </location>
</feature>
<feature type="region of interest" description="Disordered" evidence="1">
    <location>
        <begin position="931"/>
        <end position="956"/>
    </location>
</feature>
<feature type="region of interest" description="Disordered" evidence="1">
    <location>
        <begin position="150"/>
        <end position="169"/>
    </location>
</feature>
<protein>
    <submittedName>
        <fullName evidence="2">Uncharacterized protein</fullName>
    </submittedName>
</protein>
<feature type="compositionally biased region" description="Acidic residues" evidence="1">
    <location>
        <begin position="931"/>
        <end position="943"/>
    </location>
</feature>
<dbReference type="EMBL" id="BDGE01000112">
    <property type="protein sequence ID" value="GBE95619.1"/>
    <property type="molecule type" value="Genomic_DNA"/>
</dbReference>